<evidence type="ECO:0000259" key="8">
    <source>
        <dbReference type="PROSITE" id="PS51671"/>
    </source>
</evidence>
<dbReference type="AlphaFoldDB" id="A0A366KA68"/>
<dbReference type="PANTHER" id="PTHR33778">
    <property type="entry name" value="PROTEIN MGTC"/>
    <property type="match status" value="1"/>
</dbReference>
<feature type="transmembrane region" description="Helical" evidence="7">
    <location>
        <begin position="75"/>
        <end position="93"/>
    </location>
</feature>
<organism evidence="9 10">
    <name type="scientific">Bifidobacterium aemilianum</name>
    <dbReference type="NCBI Taxonomy" id="2493120"/>
    <lineage>
        <taxon>Bacteria</taxon>
        <taxon>Bacillati</taxon>
        <taxon>Actinomycetota</taxon>
        <taxon>Actinomycetes</taxon>
        <taxon>Bifidobacteriales</taxon>
        <taxon>Bifidobacteriaceae</taxon>
        <taxon>Bifidobacterium</taxon>
    </lineage>
</organism>
<reference evidence="9 10" key="1">
    <citation type="submission" date="2017-10" db="EMBL/GenBank/DDBJ databases">
        <title>Bifidobacterium xylocopum sp. nov. and Bifidobacterium aemilianum sp. nov., from the carpenter bee (Xylocopa violacea) digestive tract.</title>
        <authorList>
            <person name="Alberoni D."/>
            <person name="Baffoni L."/>
            <person name="Di Gioia D."/>
            <person name="Gaggia F."/>
            <person name="Biavati B."/>
        </authorList>
    </citation>
    <scope>NUCLEOTIDE SEQUENCE [LARGE SCALE GENOMIC DNA]</scope>
    <source>
        <strain evidence="9 10">XV10</strain>
    </source>
</reference>
<comment type="similarity">
    <text evidence="2">Belongs to the MgtC/SapB family.</text>
</comment>
<evidence type="ECO:0000256" key="7">
    <source>
        <dbReference type="SAM" id="Phobius"/>
    </source>
</evidence>
<keyword evidence="4 7" id="KW-0812">Transmembrane</keyword>
<dbReference type="EMBL" id="PDCG01000001">
    <property type="protein sequence ID" value="RBP98626.1"/>
    <property type="molecule type" value="Genomic_DNA"/>
</dbReference>
<comment type="caution">
    <text evidence="9">The sequence shown here is derived from an EMBL/GenBank/DDBJ whole genome shotgun (WGS) entry which is preliminary data.</text>
</comment>
<dbReference type="PRINTS" id="PR01837">
    <property type="entry name" value="MGTCSAPBPROT"/>
</dbReference>
<dbReference type="OrthoDB" id="9811198at2"/>
<name>A0A366KA68_9BIFI</name>
<keyword evidence="10" id="KW-1185">Reference proteome</keyword>
<dbReference type="InterPro" id="IPR002912">
    <property type="entry name" value="ACT_dom"/>
</dbReference>
<feature type="transmembrane region" description="Helical" evidence="7">
    <location>
        <begin position="6"/>
        <end position="27"/>
    </location>
</feature>
<protein>
    <submittedName>
        <fullName evidence="9">Magnesium transporter MgtC</fullName>
    </submittedName>
</protein>
<proteinExistence type="inferred from homology"/>
<feature type="transmembrane region" description="Helical" evidence="7">
    <location>
        <begin position="39"/>
        <end position="55"/>
    </location>
</feature>
<dbReference type="InterPro" id="IPR049177">
    <property type="entry name" value="MgtC_SapB_SrpB_YhiD_N"/>
</dbReference>
<gene>
    <name evidence="9" type="ORF">CRD60_01930</name>
</gene>
<comment type="subcellular location">
    <subcellularLocation>
        <location evidence="1">Cell membrane</location>
        <topology evidence="1">Multi-pass membrane protein</topology>
    </subcellularLocation>
</comment>
<evidence type="ECO:0000256" key="2">
    <source>
        <dbReference type="ARBA" id="ARBA00009298"/>
    </source>
</evidence>
<evidence type="ECO:0000256" key="3">
    <source>
        <dbReference type="ARBA" id="ARBA00022475"/>
    </source>
</evidence>
<dbReference type="PROSITE" id="PS51671">
    <property type="entry name" value="ACT"/>
    <property type="match status" value="1"/>
</dbReference>
<evidence type="ECO:0000256" key="4">
    <source>
        <dbReference type="ARBA" id="ARBA00022692"/>
    </source>
</evidence>
<dbReference type="InterPro" id="IPR003416">
    <property type="entry name" value="MgtC/SapB/SrpB/YhiD_fam"/>
</dbReference>
<evidence type="ECO:0000256" key="5">
    <source>
        <dbReference type="ARBA" id="ARBA00022989"/>
    </source>
</evidence>
<keyword evidence="5 7" id="KW-1133">Transmembrane helix</keyword>
<evidence type="ECO:0000313" key="10">
    <source>
        <dbReference type="Proteomes" id="UP000252530"/>
    </source>
</evidence>
<evidence type="ECO:0000256" key="6">
    <source>
        <dbReference type="ARBA" id="ARBA00023136"/>
    </source>
</evidence>
<evidence type="ECO:0000256" key="1">
    <source>
        <dbReference type="ARBA" id="ARBA00004651"/>
    </source>
</evidence>
<feature type="domain" description="ACT" evidence="8">
    <location>
        <begin position="155"/>
        <end position="238"/>
    </location>
</feature>
<feature type="transmembrane region" description="Helical" evidence="7">
    <location>
        <begin position="122"/>
        <end position="142"/>
    </location>
</feature>
<keyword evidence="3" id="KW-1003">Cell membrane</keyword>
<dbReference type="GO" id="GO:0005886">
    <property type="term" value="C:plasma membrane"/>
    <property type="evidence" value="ECO:0007669"/>
    <property type="project" value="UniProtKB-SubCell"/>
</dbReference>
<accession>A0A366KA68</accession>
<dbReference type="PANTHER" id="PTHR33778:SF1">
    <property type="entry name" value="MAGNESIUM TRANSPORTER YHID-RELATED"/>
    <property type="match status" value="1"/>
</dbReference>
<keyword evidence="6 7" id="KW-0472">Membrane</keyword>
<evidence type="ECO:0000313" key="9">
    <source>
        <dbReference type="EMBL" id="RBP98626.1"/>
    </source>
</evidence>
<dbReference type="Pfam" id="PF02308">
    <property type="entry name" value="MgtC"/>
    <property type="match status" value="1"/>
</dbReference>
<sequence length="238" mass="25152">MDLNVASWGWQAIDLLSALILSTAIGVERQARHKDAGTRTHALVGLGSALFMLISKYGFNDVLAADLVRLDPSRIAAQIVSGIGFIGAGVVFMQRSRIRGLTTAASIWLTAALGSACGAGMIIQSVICTVCYFVVVLLFPVISRFFSVSLSSDSTLHIEYVDGHGVLRKILTVCAAHGVMVEGFSTQNSTDKVGSRYSGDKSGVSADLEIRGSNLESLIAEINALDGITSITGIKDNE</sequence>
<feature type="transmembrane region" description="Helical" evidence="7">
    <location>
        <begin position="100"/>
        <end position="116"/>
    </location>
</feature>
<dbReference type="Proteomes" id="UP000252530">
    <property type="component" value="Unassembled WGS sequence"/>
</dbReference>